<protein>
    <submittedName>
        <fullName evidence="1">Uncharacterized protein</fullName>
    </submittedName>
</protein>
<proteinExistence type="predicted"/>
<reference evidence="1" key="1">
    <citation type="submission" date="2023-07" db="EMBL/GenBank/DDBJ databases">
        <title>Sorghum-associated microbial communities from plants grown in Nebraska, USA.</title>
        <authorList>
            <person name="Schachtman D."/>
        </authorList>
    </citation>
    <scope>NUCLEOTIDE SEQUENCE</scope>
    <source>
        <strain evidence="1">2697</strain>
    </source>
</reference>
<evidence type="ECO:0000313" key="2">
    <source>
        <dbReference type="Proteomes" id="UP001246858"/>
    </source>
</evidence>
<evidence type="ECO:0000313" key="1">
    <source>
        <dbReference type="EMBL" id="MDR6784085.1"/>
    </source>
</evidence>
<organism evidence="1 2">
    <name type="scientific">Pedobacter africanus</name>
    <dbReference type="NCBI Taxonomy" id="151894"/>
    <lineage>
        <taxon>Bacteria</taxon>
        <taxon>Pseudomonadati</taxon>
        <taxon>Bacteroidota</taxon>
        <taxon>Sphingobacteriia</taxon>
        <taxon>Sphingobacteriales</taxon>
        <taxon>Sphingobacteriaceae</taxon>
        <taxon>Pedobacter</taxon>
    </lineage>
</organism>
<dbReference type="Proteomes" id="UP001246858">
    <property type="component" value="Unassembled WGS sequence"/>
</dbReference>
<keyword evidence="2" id="KW-1185">Reference proteome</keyword>
<dbReference type="EMBL" id="JAVDTF010000002">
    <property type="protein sequence ID" value="MDR6784085.1"/>
    <property type="molecule type" value="Genomic_DNA"/>
</dbReference>
<name>A0ACC6KY15_9SPHI</name>
<sequence>MALKVDPVLLIISPIHQLKNINLEFGFDLIILISKDSEDNNIIYNLIQHHEANFVQLAITKYKISDLVVIAKQDKFDPHILKKDLLQMYENNTHPPLALLIPYRQVPVYSYREDGAVCSFIASLSIIDFKFEPNTFRRLDKLCYSIAYSYLNSASSKNIEIIQVGKPMQKDIEINENIAKLAKSLIVIPQKGSLNLLNRCLTHLNRIKYIPAFINLCFDDQGFKRFKKDAYCNLLSLLNIYKNTPTNVGPYLSRHYSIINTENEYIFFQDADDVSLESRFLKQINELTSRNLDMIGSHELRIDQIKKKILIFRFPLDANKSLDANQFHPLFHPTALITKKAYMLSGGFSTDRRFGYDSQFLLRAHFKMKIGNIDDFLYIRFKRPNSLTTHPKTKIEGNLRSFLIWRWNVDFRLVNENKLDLKDSSLAIQKHRFKYNFIKI</sequence>
<accession>A0ACC6KY15</accession>
<comment type="caution">
    <text evidence="1">The sequence shown here is derived from an EMBL/GenBank/DDBJ whole genome shotgun (WGS) entry which is preliminary data.</text>
</comment>
<gene>
    <name evidence="1" type="ORF">J2X78_002650</name>
</gene>